<dbReference type="InterPro" id="IPR010982">
    <property type="entry name" value="Lambda_DNA-bd_dom_sf"/>
</dbReference>
<dbReference type="GO" id="GO:0003743">
    <property type="term" value="F:translation initiation factor activity"/>
    <property type="evidence" value="ECO:0007669"/>
    <property type="project" value="UniProtKB-KW"/>
</dbReference>
<dbReference type="Gene3D" id="1.10.260.40">
    <property type="entry name" value="lambda repressor-like DNA-binding domains"/>
    <property type="match status" value="1"/>
</dbReference>
<comment type="caution">
    <text evidence="2">The sequence shown here is derived from an EMBL/GenBank/DDBJ whole genome shotgun (WGS) entry which is preliminary data.</text>
</comment>
<keyword evidence="2" id="KW-0396">Initiation factor</keyword>
<dbReference type="EMBL" id="JACOPL010000006">
    <property type="protein sequence ID" value="MBC5725386.1"/>
    <property type="molecule type" value="Genomic_DNA"/>
</dbReference>
<dbReference type="GO" id="GO:0003677">
    <property type="term" value="F:DNA binding"/>
    <property type="evidence" value="ECO:0007669"/>
    <property type="project" value="InterPro"/>
</dbReference>
<organism evidence="2 3">
    <name type="scientific">Agathobaculum faecis</name>
    <dbReference type="NCBI Taxonomy" id="2763013"/>
    <lineage>
        <taxon>Bacteria</taxon>
        <taxon>Bacillati</taxon>
        <taxon>Bacillota</taxon>
        <taxon>Clostridia</taxon>
        <taxon>Eubacteriales</taxon>
        <taxon>Butyricicoccaceae</taxon>
        <taxon>Agathobaculum</taxon>
    </lineage>
</organism>
<dbReference type="PROSITE" id="PS50943">
    <property type="entry name" value="HTH_CROC1"/>
    <property type="match status" value="1"/>
</dbReference>
<reference evidence="2" key="1">
    <citation type="submission" date="2020-08" db="EMBL/GenBank/DDBJ databases">
        <title>Genome public.</title>
        <authorList>
            <person name="Liu C."/>
            <person name="Sun Q."/>
        </authorList>
    </citation>
    <scope>NUCLEOTIDE SEQUENCE</scope>
    <source>
        <strain evidence="2">NSJ-28</strain>
    </source>
</reference>
<name>A0A923RWM9_9FIRM</name>
<feature type="domain" description="HTH cro/C1-type" evidence="1">
    <location>
        <begin position="12"/>
        <end position="66"/>
    </location>
</feature>
<evidence type="ECO:0000313" key="3">
    <source>
        <dbReference type="Proteomes" id="UP000606499"/>
    </source>
</evidence>
<dbReference type="InterPro" id="IPR040819">
    <property type="entry name" value="Rol_Rep_N"/>
</dbReference>
<evidence type="ECO:0000259" key="1">
    <source>
        <dbReference type="PROSITE" id="PS50943"/>
    </source>
</evidence>
<dbReference type="SMART" id="SM00530">
    <property type="entry name" value="HTH_XRE"/>
    <property type="match status" value="1"/>
</dbReference>
<dbReference type="Pfam" id="PF01381">
    <property type="entry name" value="HTH_3"/>
    <property type="match status" value="1"/>
</dbReference>
<protein>
    <submittedName>
        <fullName evidence="2">Replication initiation factor</fullName>
    </submittedName>
</protein>
<proteinExistence type="predicted"/>
<dbReference type="Pfam" id="PF18106">
    <property type="entry name" value="Rol_Rep_N"/>
    <property type="match status" value="1"/>
</dbReference>
<dbReference type="SUPFAM" id="SSF47413">
    <property type="entry name" value="lambda repressor-like DNA-binding domains"/>
    <property type="match status" value="1"/>
</dbReference>
<keyword evidence="3" id="KW-1185">Reference proteome</keyword>
<keyword evidence="2" id="KW-0648">Protein biosynthesis</keyword>
<dbReference type="CDD" id="cd00093">
    <property type="entry name" value="HTH_XRE"/>
    <property type="match status" value="1"/>
</dbReference>
<dbReference type="InterPro" id="IPR001387">
    <property type="entry name" value="Cro/C1-type_HTH"/>
</dbReference>
<gene>
    <name evidence="2" type="ORF">H8S45_07930</name>
</gene>
<sequence length="397" mass="46720">MNRTNGQENGYKQRRESLHIPQKEFAALAGLSAEHLSRVENGRVPVTKEVRRRIERAFDIIAPDALFLLIDYVRIRFKTMDVRYVVERILMIKMQYMAQEARGAYTYTSRFYHGDITVYTSPDESKGVLLELKGKGCRQMEAFLYGQGRDWYSFFRRCLDEDCVFKRIDLALNDRVRLLDIPCLMRKCDAGECITVFRKFRMYRSGLFISGHEEENAAGMGHTLYAGAFDSDLYFCIYEKDYEQLARSGTPLEDTEVKNRFEIRLKNERAYFAVYDLVSYEDAERTAFGIINRYMRIVDRDNRRAREDWPLNSMWAVFIGGRRDRLKLTAKPEPYTLQKTLNWLSHQVAPSWKMLLELDRKGGTNVMEEMIAGTELSEKHRKIIEQQLREIREVVIM</sequence>
<evidence type="ECO:0000313" key="2">
    <source>
        <dbReference type="EMBL" id="MBC5725386.1"/>
    </source>
</evidence>
<accession>A0A923RWM9</accession>
<dbReference type="Pfam" id="PF02486">
    <property type="entry name" value="Rep_trans"/>
    <property type="match status" value="1"/>
</dbReference>
<dbReference type="AlphaFoldDB" id="A0A923RWM9"/>
<dbReference type="InterPro" id="IPR003491">
    <property type="entry name" value="REP-like_C"/>
</dbReference>
<dbReference type="Proteomes" id="UP000606499">
    <property type="component" value="Unassembled WGS sequence"/>
</dbReference>
<dbReference type="RefSeq" id="WP_107631398.1">
    <property type="nucleotide sequence ID" value="NZ_JACOPL010000006.1"/>
</dbReference>